<proteinExistence type="predicted"/>
<reference evidence="2" key="1">
    <citation type="journal article" date="2019" name="bioRxiv">
        <title>The Genome of the Zebra Mussel, Dreissena polymorpha: A Resource for Invasive Species Research.</title>
        <authorList>
            <person name="McCartney M.A."/>
            <person name="Auch B."/>
            <person name="Kono T."/>
            <person name="Mallez S."/>
            <person name="Zhang Y."/>
            <person name="Obille A."/>
            <person name="Becker A."/>
            <person name="Abrahante J.E."/>
            <person name="Garbe J."/>
            <person name="Badalamenti J.P."/>
            <person name="Herman A."/>
            <person name="Mangelson H."/>
            <person name="Liachko I."/>
            <person name="Sullivan S."/>
            <person name="Sone E.D."/>
            <person name="Koren S."/>
            <person name="Silverstein K.A.T."/>
            <person name="Beckman K.B."/>
            <person name="Gohl D.M."/>
        </authorList>
    </citation>
    <scope>NUCLEOTIDE SEQUENCE</scope>
    <source>
        <strain evidence="2">Duluth1</strain>
        <tissue evidence="2">Whole animal</tissue>
    </source>
</reference>
<name>A0A9D4CVB5_DREPO</name>
<evidence type="ECO:0000313" key="2">
    <source>
        <dbReference type="EMBL" id="KAH3730850.1"/>
    </source>
</evidence>
<gene>
    <name evidence="2" type="ORF">DPMN_056849</name>
</gene>
<feature type="compositionally biased region" description="Polar residues" evidence="1">
    <location>
        <begin position="48"/>
        <end position="60"/>
    </location>
</feature>
<organism evidence="2 3">
    <name type="scientific">Dreissena polymorpha</name>
    <name type="common">Zebra mussel</name>
    <name type="synonym">Mytilus polymorpha</name>
    <dbReference type="NCBI Taxonomy" id="45954"/>
    <lineage>
        <taxon>Eukaryota</taxon>
        <taxon>Metazoa</taxon>
        <taxon>Spiralia</taxon>
        <taxon>Lophotrochozoa</taxon>
        <taxon>Mollusca</taxon>
        <taxon>Bivalvia</taxon>
        <taxon>Autobranchia</taxon>
        <taxon>Heteroconchia</taxon>
        <taxon>Euheterodonta</taxon>
        <taxon>Imparidentia</taxon>
        <taxon>Neoheterodontei</taxon>
        <taxon>Myida</taxon>
        <taxon>Dreissenoidea</taxon>
        <taxon>Dreissenidae</taxon>
        <taxon>Dreissena</taxon>
    </lineage>
</organism>
<accession>A0A9D4CVB5</accession>
<dbReference type="Proteomes" id="UP000828390">
    <property type="component" value="Unassembled WGS sequence"/>
</dbReference>
<protein>
    <submittedName>
        <fullName evidence="2">Uncharacterized protein</fullName>
    </submittedName>
</protein>
<evidence type="ECO:0000256" key="1">
    <source>
        <dbReference type="SAM" id="MobiDB-lite"/>
    </source>
</evidence>
<dbReference type="EMBL" id="JAIWYP010000012">
    <property type="protein sequence ID" value="KAH3730850.1"/>
    <property type="molecule type" value="Genomic_DNA"/>
</dbReference>
<keyword evidence="3" id="KW-1185">Reference proteome</keyword>
<comment type="caution">
    <text evidence="2">The sequence shown here is derived from an EMBL/GenBank/DDBJ whole genome shotgun (WGS) entry which is preliminary data.</text>
</comment>
<evidence type="ECO:0000313" key="3">
    <source>
        <dbReference type="Proteomes" id="UP000828390"/>
    </source>
</evidence>
<feature type="region of interest" description="Disordered" evidence="1">
    <location>
        <begin position="38"/>
        <end position="60"/>
    </location>
</feature>
<reference evidence="2" key="2">
    <citation type="submission" date="2020-11" db="EMBL/GenBank/DDBJ databases">
        <authorList>
            <person name="McCartney M.A."/>
            <person name="Auch B."/>
            <person name="Kono T."/>
            <person name="Mallez S."/>
            <person name="Becker A."/>
            <person name="Gohl D.M."/>
            <person name="Silverstein K.A.T."/>
            <person name="Koren S."/>
            <person name="Bechman K.B."/>
            <person name="Herman A."/>
            <person name="Abrahante J.E."/>
            <person name="Garbe J."/>
        </authorList>
    </citation>
    <scope>NUCLEOTIDE SEQUENCE</scope>
    <source>
        <strain evidence="2">Duluth1</strain>
        <tissue evidence="2">Whole animal</tissue>
    </source>
</reference>
<dbReference type="AlphaFoldDB" id="A0A9D4CVB5"/>
<sequence>MFGTRQQQDVFAKKLPYWRISKDESLLCLDKGTLETTMPSEERVDVPSNESSAFGSPQET</sequence>